<proteinExistence type="predicted"/>
<dbReference type="Pfam" id="PF01326">
    <property type="entry name" value="PPDK_N"/>
    <property type="match status" value="1"/>
</dbReference>
<evidence type="ECO:0000313" key="3">
    <source>
        <dbReference type="EMBL" id="MBO0933778.1"/>
    </source>
</evidence>
<name>A0A939G9N1_9BACT</name>
<evidence type="ECO:0000259" key="1">
    <source>
        <dbReference type="Pfam" id="PF00391"/>
    </source>
</evidence>
<evidence type="ECO:0000259" key="2">
    <source>
        <dbReference type="Pfam" id="PF01326"/>
    </source>
</evidence>
<keyword evidence="4" id="KW-1185">Reference proteome</keyword>
<dbReference type="RefSeq" id="WP_207337741.1">
    <property type="nucleotide sequence ID" value="NZ_JAFMYU010000022.1"/>
</dbReference>
<sequence length="856" mass="94162">MIVSGKVSANVTVGGKAAGLFRLQQTAVTVPPFVVIAAETFDPVLRNFPASVPAAAARKQALLAFSLPLADQTALEKTLANWGFPAQAVVVRSSIADEDSEANAFPGLMDSFLNLTTLPDIYAAIAHCAASAYSERAVAYRQQKNLTMAARPAVIIQQQVVPVVSGVLFTTFPDYPQEMAAHVTPGFGQGLMDGSLDADEFYWLKQSGKLHRHTLNNKTQQLATGAGSGLELVPVPAEKQTVSSLTNSQLDEVFRLGVALEQAFGRPQDVEFVVTDAALFVVQSRPITQPIPEVIVYDNANIQESYCGVTTPLTFSFASRAYATVYRQTMQTLGLSAEKIRAHEGVVTNLLGLVKGRIYYQINNWYRGLQLLPSFSQNKADMERMMGLDEPVDFVQDTRKTTREKVQLLPGLVANLARLLWAFSQLGQRVPAFHAHFIGHFRRFYELDLSSLTGTALLEQKALLDKALLGSWTTPIINDFYVMMTNGRVVRDLKKAGIATPDEFLSRYLSGDKQLESTQPVKAMQRLAMQARQQPALRQLILAMPDTLTDQVRTHFPAFHQAVSGFIDHYGDRTVGELKLETITMRLAPAVFYQYLRNYLTADEAAEPLTGTTTLHSSAKDELTALLSHQSGLFRRRVWGNLGRLQRAIRYREALRLERTRLFGMYRALYLSLGNWLVQQQALTTARDVFYLTETEIINAVVVTDTASLRDLVASRRAEFAQYETEDVPSRVTVPSPPVSSQPVVNQAGKLQGTGCVAGVVTGPVIVITDPRDNLDVTGKIVCALRTDPGWAVLFPTCRAVLIEKGSSLSHSVILLRELGLPTIINIPGLTKTLHSGQEVTLDGRTGEITRLPHAH</sequence>
<accession>A0A939G9N1</accession>
<dbReference type="SUPFAM" id="SSF52009">
    <property type="entry name" value="Phosphohistidine domain"/>
    <property type="match status" value="1"/>
</dbReference>
<dbReference type="Proteomes" id="UP000664795">
    <property type="component" value="Unassembled WGS sequence"/>
</dbReference>
<feature type="domain" description="PEP-utilising enzyme mobile" evidence="1">
    <location>
        <begin position="779"/>
        <end position="847"/>
    </location>
</feature>
<feature type="domain" description="Pyruvate phosphate dikinase AMP/ATP-binding" evidence="2">
    <location>
        <begin position="12"/>
        <end position="289"/>
    </location>
</feature>
<dbReference type="GO" id="GO:0016301">
    <property type="term" value="F:kinase activity"/>
    <property type="evidence" value="ECO:0007669"/>
    <property type="project" value="InterPro"/>
</dbReference>
<dbReference type="InterPro" id="IPR036637">
    <property type="entry name" value="Phosphohistidine_dom_sf"/>
</dbReference>
<dbReference type="InterPro" id="IPR051549">
    <property type="entry name" value="PEP_Utilizing_Enz"/>
</dbReference>
<dbReference type="PANTHER" id="PTHR43615:SF1">
    <property type="entry name" value="PPDK_N DOMAIN-CONTAINING PROTEIN"/>
    <property type="match status" value="1"/>
</dbReference>
<gene>
    <name evidence="3" type="ORF">J2I48_22410</name>
</gene>
<dbReference type="InterPro" id="IPR002192">
    <property type="entry name" value="PPDK_AMP/ATP-bd"/>
</dbReference>
<dbReference type="InterPro" id="IPR008279">
    <property type="entry name" value="PEP-util_enz_mobile_dom"/>
</dbReference>
<dbReference type="SUPFAM" id="SSF56059">
    <property type="entry name" value="Glutathione synthetase ATP-binding domain-like"/>
    <property type="match status" value="1"/>
</dbReference>
<organism evidence="3 4">
    <name type="scientific">Fibrella aquatilis</name>
    <dbReference type="NCBI Taxonomy" id="2817059"/>
    <lineage>
        <taxon>Bacteria</taxon>
        <taxon>Pseudomonadati</taxon>
        <taxon>Bacteroidota</taxon>
        <taxon>Cytophagia</taxon>
        <taxon>Cytophagales</taxon>
        <taxon>Spirosomataceae</taxon>
        <taxon>Fibrella</taxon>
    </lineage>
</organism>
<dbReference type="AlphaFoldDB" id="A0A939G9N1"/>
<dbReference type="InterPro" id="IPR013815">
    <property type="entry name" value="ATP_grasp_subdomain_1"/>
</dbReference>
<dbReference type="Pfam" id="PF00391">
    <property type="entry name" value="PEP-utilizers"/>
    <property type="match status" value="1"/>
</dbReference>
<dbReference type="Gene3D" id="3.50.30.10">
    <property type="entry name" value="Phosphohistidine domain"/>
    <property type="match status" value="1"/>
</dbReference>
<reference evidence="3 4" key="1">
    <citation type="submission" date="2021-03" db="EMBL/GenBank/DDBJ databases">
        <title>Fibrella sp. HMF5036 genome sequencing and assembly.</title>
        <authorList>
            <person name="Kang H."/>
            <person name="Kim H."/>
            <person name="Bae S."/>
            <person name="Joh K."/>
        </authorList>
    </citation>
    <scope>NUCLEOTIDE SEQUENCE [LARGE SCALE GENOMIC DNA]</scope>
    <source>
        <strain evidence="3 4">HMF5036</strain>
    </source>
</reference>
<dbReference type="Gene3D" id="3.30.1490.20">
    <property type="entry name" value="ATP-grasp fold, A domain"/>
    <property type="match status" value="1"/>
</dbReference>
<comment type="caution">
    <text evidence="3">The sequence shown here is derived from an EMBL/GenBank/DDBJ whole genome shotgun (WGS) entry which is preliminary data.</text>
</comment>
<dbReference type="EMBL" id="JAFMYU010000022">
    <property type="protein sequence ID" value="MBO0933778.1"/>
    <property type="molecule type" value="Genomic_DNA"/>
</dbReference>
<evidence type="ECO:0000313" key="4">
    <source>
        <dbReference type="Proteomes" id="UP000664795"/>
    </source>
</evidence>
<protein>
    <recommendedName>
        <fullName evidence="5">Phosphoenolpyruvate synthase</fullName>
    </recommendedName>
</protein>
<dbReference type="PANTHER" id="PTHR43615">
    <property type="entry name" value="PHOSPHOENOLPYRUVATE SYNTHASE-RELATED"/>
    <property type="match status" value="1"/>
</dbReference>
<dbReference type="GO" id="GO:0005524">
    <property type="term" value="F:ATP binding"/>
    <property type="evidence" value="ECO:0007669"/>
    <property type="project" value="InterPro"/>
</dbReference>
<evidence type="ECO:0008006" key="5">
    <source>
        <dbReference type="Google" id="ProtNLM"/>
    </source>
</evidence>
<dbReference type="Gene3D" id="3.30.470.20">
    <property type="entry name" value="ATP-grasp fold, B domain"/>
    <property type="match status" value="1"/>
</dbReference>